<organism evidence="2 3">
    <name type="scientific">Polarella glacialis</name>
    <name type="common">Dinoflagellate</name>
    <dbReference type="NCBI Taxonomy" id="89957"/>
    <lineage>
        <taxon>Eukaryota</taxon>
        <taxon>Sar</taxon>
        <taxon>Alveolata</taxon>
        <taxon>Dinophyceae</taxon>
        <taxon>Suessiales</taxon>
        <taxon>Suessiaceae</taxon>
        <taxon>Polarella</taxon>
    </lineage>
</organism>
<keyword evidence="1" id="KW-0472">Membrane</keyword>
<evidence type="ECO:0000313" key="2">
    <source>
        <dbReference type="EMBL" id="CAE8651587.1"/>
    </source>
</evidence>
<dbReference type="AlphaFoldDB" id="A0A813IET9"/>
<accession>A0A813IET9</accession>
<feature type="transmembrane region" description="Helical" evidence="1">
    <location>
        <begin position="187"/>
        <end position="214"/>
    </location>
</feature>
<sequence length="236" mass="24953">MFSVAMFGSRAAAAQCWSSPTMESSLEEGAHDEHHDGETPHKATRCEHICTSVILSVLGSIFIGLILLTIPSAVGAIAMRNQEFSDTAERQCKILSMKVHEGYCEYAGKGSCCVARAEVQVVGQTRSATALQFRGPAASETRECAEAQGFASRFAVGGTVACYRFVDGTGEIKLDSDTPPSSYTSGVIAGAVVGFGFVVPCVLGLACCFLGFAFQQCLMLCSDEDNGEESESSLIE</sequence>
<protein>
    <submittedName>
        <fullName evidence="2">Uncharacterized protein</fullName>
    </submittedName>
</protein>
<keyword evidence="1" id="KW-1133">Transmembrane helix</keyword>
<proteinExistence type="predicted"/>
<feature type="transmembrane region" description="Helical" evidence="1">
    <location>
        <begin position="49"/>
        <end position="70"/>
    </location>
</feature>
<comment type="caution">
    <text evidence="2">The sequence shown here is derived from an EMBL/GenBank/DDBJ whole genome shotgun (WGS) entry which is preliminary data.</text>
</comment>
<reference evidence="2" key="1">
    <citation type="submission" date="2021-02" db="EMBL/GenBank/DDBJ databases">
        <authorList>
            <person name="Dougan E. K."/>
            <person name="Rhodes N."/>
            <person name="Thang M."/>
            <person name="Chan C."/>
        </authorList>
    </citation>
    <scope>NUCLEOTIDE SEQUENCE</scope>
</reference>
<gene>
    <name evidence="2" type="ORF">PGLA2088_LOCUS9120</name>
</gene>
<evidence type="ECO:0000313" key="3">
    <source>
        <dbReference type="Proteomes" id="UP000626109"/>
    </source>
</evidence>
<dbReference type="EMBL" id="CAJNNW010009961">
    <property type="protein sequence ID" value="CAE8651587.1"/>
    <property type="molecule type" value="Genomic_DNA"/>
</dbReference>
<name>A0A813IET9_POLGL</name>
<dbReference type="Proteomes" id="UP000626109">
    <property type="component" value="Unassembled WGS sequence"/>
</dbReference>
<keyword evidence="1" id="KW-0812">Transmembrane</keyword>
<evidence type="ECO:0000256" key="1">
    <source>
        <dbReference type="SAM" id="Phobius"/>
    </source>
</evidence>